<dbReference type="SUPFAM" id="SSF53067">
    <property type="entry name" value="Actin-like ATPase domain"/>
    <property type="match status" value="1"/>
</dbReference>
<dbReference type="NCBIfam" id="TIGR01575">
    <property type="entry name" value="rimI"/>
    <property type="match status" value="1"/>
</dbReference>
<dbReference type="PANTHER" id="PTHR43877">
    <property type="entry name" value="AMINOALKYLPHOSPHONATE N-ACETYLTRANSFERASE-RELATED-RELATED"/>
    <property type="match status" value="1"/>
</dbReference>
<reference evidence="4" key="1">
    <citation type="submission" date="2020-05" db="EMBL/GenBank/DDBJ databases">
        <authorList>
            <person name="Chiriac C."/>
            <person name="Salcher M."/>
            <person name="Ghai R."/>
            <person name="Kavagutti S V."/>
        </authorList>
    </citation>
    <scope>NUCLEOTIDE SEQUENCE</scope>
</reference>
<dbReference type="PROSITE" id="PS51186">
    <property type="entry name" value="GNAT"/>
    <property type="match status" value="1"/>
</dbReference>
<dbReference type="InterPro" id="IPR043129">
    <property type="entry name" value="ATPase_NBD"/>
</dbReference>
<evidence type="ECO:0000313" key="4">
    <source>
        <dbReference type="EMBL" id="CAB4645946.1"/>
    </source>
</evidence>
<dbReference type="Gene3D" id="3.40.630.30">
    <property type="match status" value="1"/>
</dbReference>
<dbReference type="InterPro" id="IPR022496">
    <property type="entry name" value="T6A_TsaB"/>
</dbReference>
<evidence type="ECO:0000259" key="3">
    <source>
        <dbReference type="PROSITE" id="PS51186"/>
    </source>
</evidence>
<dbReference type="InterPro" id="IPR000182">
    <property type="entry name" value="GNAT_dom"/>
</dbReference>
<dbReference type="Pfam" id="PF00814">
    <property type="entry name" value="TsaD"/>
    <property type="match status" value="1"/>
</dbReference>
<keyword evidence="1" id="KW-0808">Transferase</keyword>
<name>A0A6J6K9M0_9ZZZZ</name>
<dbReference type="InterPro" id="IPR006464">
    <property type="entry name" value="AcTrfase_RimI/Ard1"/>
</dbReference>
<keyword evidence="2" id="KW-0012">Acyltransferase</keyword>
<sequence length="338" mass="37484">MGWAPIVSTVLAIDTSTSQTSVAVVKDGEVLFTQSHNDPLAHGEYLPKLVAQALQGVSQIDLVAVGMGPGPFTGLRVGIVFAQSYALACGINWVGVCSLDAMANSISDSDFIVSTDARRKERYWARYKNGLRITEPAVNQVQELNKFGIPIYEEGQYFPDPVAIAKLALSNESVLQPIYLRKPDAYPLPEGIKFRAMTSLDLVPASVIEKEVYQKAAWSIAQFKEEFAKAPKNAQYLVAEHEGELVAYAGIFFVADVADIHTITVSEKYRRKGIGRELLKRLIDWARVKQAMAIMLEMRLGNDQARPLYESFGFIEVSKRENYYGPGLTAVVMRKELK</sequence>
<dbReference type="GO" id="GO:0008080">
    <property type="term" value="F:N-acetyltransferase activity"/>
    <property type="evidence" value="ECO:0007669"/>
    <property type="project" value="InterPro"/>
</dbReference>
<feature type="domain" description="N-acetyltransferase" evidence="3">
    <location>
        <begin position="192"/>
        <end position="338"/>
    </location>
</feature>
<proteinExistence type="predicted"/>
<dbReference type="InterPro" id="IPR000905">
    <property type="entry name" value="Gcp-like_dom"/>
</dbReference>
<evidence type="ECO:0000256" key="2">
    <source>
        <dbReference type="ARBA" id="ARBA00023315"/>
    </source>
</evidence>
<dbReference type="Pfam" id="PF00583">
    <property type="entry name" value="Acetyltransf_1"/>
    <property type="match status" value="1"/>
</dbReference>
<dbReference type="InterPro" id="IPR016181">
    <property type="entry name" value="Acyl_CoA_acyltransferase"/>
</dbReference>
<protein>
    <submittedName>
        <fullName evidence="4">Unannotated protein</fullName>
    </submittedName>
</protein>
<accession>A0A6J6K9M0</accession>
<dbReference type="Gene3D" id="3.30.420.40">
    <property type="match status" value="1"/>
</dbReference>
<dbReference type="GO" id="GO:0002949">
    <property type="term" value="P:tRNA threonylcarbamoyladenosine modification"/>
    <property type="evidence" value="ECO:0007669"/>
    <property type="project" value="InterPro"/>
</dbReference>
<organism evidence="4">
    <name type="scientific">freshwater metagenome</name>
    <dbReference type="NCBI Taxonomy" id="449393"/>
    <lineage>
        <taxon>unclassified sequences</taxon>
        <taxon>metagenomes</taxon>
        <taxon>ecological metagenomes</taxon>
    </lineage>
</organism>
<dbReference type="EMBL" id="CAEZWG010000019">
    <property type="protein sequence ID" value="CAB4645946.1"/>
    <property type="molecule type" value="Genomic_DNA"/>
</dbReference>
<dbReference type="SUPFAM" id="SSF55729">
    <property type="entry name" value="Acyl-CoA N-acyltransferases (Nat)"/>
    <property type="match status" value="1"/>
</dbReference>
<gene>
    <name evidence="4" type="ORF">UFOPK2234_00189</name>
</gene>
<evidence type="ECO:0000256" key="1">
    <source>
        <dbReference type="ARBA" id="ARBA00022679"/>
    </source>
</evidence>
<dbReference type="NCBIfam" id="TIGR03725">
    <property type="entry name" value="T6A_YeaZ"/>
    <property type="match status" value="1"/>
</dbReference>
<dbReference type="AlphaFoldDB" id="A0A6J6K9M0"/>
<dbReference type="InterPro" id="IPR050832">
    <property type="entry name" value="Bact_Acetyltransf"/>
</dbReference>
<dbReference type="CDD" id="cd04301">
    <property type="entry name" value="NAT_SF"/>
    <property type="match status" value="1"/>
</dbReference>